<dbReference type="Proteomes" id="UP001198010">
    <property type="component" value="Unassembled WGS sequence"/>
</dbReference>
<evidence type="ECO:0000313" key="2">
    <source>
        <dbReference type="EMBL" id="MCB8605314.1"/>
    </source>
</evidence>
<evidence type="ECO:0000259" key="1">
    <source>
        <dbReference type="Pfam" id="PF20038"/>
    </source>
</evidence>
<organism evidence="2 3">
    <name type="scientific">Veillonella nakazawae</name>
    <dbReference type="NCBI Taxonomy" id="2682456"/>
    <lineage>
        <taxon>Bacteria</taxon>
        <taxon>Bacillati</taxon>
        <taxon>Bacillota</taxon>
        <taxon>Negativicutes</taxon>
        <taxon>Veillonellales</taxon>
        <taxon>Veillonellaceae</taxon>
        <taxon>Veillonella</taxon>
    </lineage>
</organism>
<accession>A0AB35HA05</accession>
<dbReference type="AlphaFoldDB" id="A0AB35HA05"/>
<reference evidence="2" key="1">
    <citation type="submission" date="2021-10" db="EMBL/GenBank/DDBJ databases">
        <title>Collection of gut derived symbiotic bacterial strains cultured from healthy donors.</title>
        <authorList>
            <person name="Lin H."/>
            <person name="Littmann E."/>
            <person name="Kohout C."/>
            <person name="Pamer E.G."/>
        </authorList>
    </citation>
    <scope>NUCLEOTIDE SEQUENCE</scope>
    <source>
        <strain evidence="2">DFI.4.35</strain>
    </source>
</reference>
<dbReference type="EMBL" id="JAJDLA010000003">
    <property type="protein sequence ID" value="MCB8605314.1"/>
    <property type="molecule type" value="Genomic_DNA"/>
</dbReference>
<evidence type="ECO:0000313" key="3">
    <source>
        <dbReference type="Proteomes" id="UP001198010"/>
    </source>
</evidence>
<gene>
    <name evidence="2" type="ORF">LJD63_03425</name>
</gene>
<comment type="caution">
    <text evidence="2">The sequence shown here is derived from an EMBL/GenBank/DDBJ whole genome shotgun (WGS) entry which is preliminary data.</text>
</comment>
<dbReference type="InterPro" id="IPR045403">
    <property type="entry name" value="HTH_59_Firmicutes_type"/>
</dbReference>
<proteinExistence type="predicted"/>
<dbReference type="Pfam" id="PF20038">
    <property type="entry name" value="HTH_59"/>
    <property type="match status" value="1"/>
</dbReference>
<protein>
    <recommendedName>
        <fullName evidence="1">Helix-turn-helix domain-containing protein</fullName>
    </recommendedName>
</protein>
<feature type="domain" description="Helix-turn-helix" evidence="1">
    <location>
        <begin position="7"/>
        <end position="65"/>
    </location>
</feature>
<name>A0AB35HA05_9FIRM</name>
<sequence>MKLKFELDDIMTTQEAAERWNVTADSLKQNCRGRVKNGFKEGEFKKSGKNWLVTRQGMERLYGEEVLISSETKDDTKNE</sequence>